<evidence type="ECO:0000256" key="1">
    <source>
        <dbReference type="ARBA" id="ARBA00022723"/>
    </source>
</evidence>
<dbReference type="STRING" id="56857.A0A200Q912"/>
<dbReference type="Pfam" id="PF02891">
    <property type="entry name" value="zf-MIZ"/>
    <property type="match status" value="1"/>
</dbReference>
<dbReference type="GO" id="GO:0016925">
    <property type="term" value="P:protein sumoylation"/>
    <property type="evidence" value="ECO:0007669"/>
    <property type="project" value="TreeGrafter"/>
</dbReference>
<dbReference type="SUPFAM" id="SSF57903">
    <property type="entry name" value="FYVE/PHD zinc finger"/>
    <property type="match status" value="1"/>
</dbReference>
<dbReference type="PROSITE" id="PS51044">
    <property type="entry name" value="ZF_SP_RING"/>
    <property type="match status" value="1"/>
</dbReference>
<evidence type="ECO:0000256" key="4">
    <source>
        <dbReference type="PROSITE-ProRule" id="PRU00452"/>
    </source>
</evidence>
<dbReference type="SUPFAM" id="SSF68906">
    <property type="entry name" value="SAP domain"/>
    <property type="match status" value="1"/>
</dbReference>
<comment type="caution">
    <text evidence="7">The sequence shown here is derived from an EMBL/GenBank/DDBJ whole genome shotgun (WGS) entry which is preliminary data.</text>
</comment>
<evidence type="ECO:0000313" key="8">
    <source>
        <dbReference type="Proteomes" id="UP000195402"/>
    </source>
</evidence>
<dbReference type="InterPro" id="IPR004181">
    <property type="entry name" value="Znf_MIZ"/>
</dbReference>
<gene>
    <name evidence="7" type="ORF">BVC80_1731g38</name>
</gene>
<feature type="signal peptide" evidence="5">
    <location>
        <begin position="1"/>
        <end position="17"/>
    </location>
</feature>
<keyword evidence="2 4" id="KW-0863">Zinc-finger</keyword>
<dbReference type="OrthoDB" id="28127at2759"/>
<dbReference type="InterPro" id="IPR036361">
    <property type="entry name" value="SAP_dom_sf"/>
</dbReference>
<dbReference type="PANTHER" id="PTHR10782">
    <property type="entry name" value="ZINC FINGER MIZ DOMAIN-CONTAINING PROTEIN"/>
    <property type="match status" value="1"/>
</dbReference>
<dbReference type="GO" id="GO:0008270">
    <property type="term" value="F:zinc ion binding"/>
    <property type="evidence" value="ECO:0007669"/>
    <property type="project" value="UniProtKB-KW"/>
</dbReference>
<keyword evidence="1" id="KW-0479">Metal-binding</keyword>
<dbReference type="InterPro" id="IPR013083">
    <property type="entry name" value="Znf_RING/FYVE/PHD"/>
</dbReference>
<proteinExistence type="predicted"/>
<protein>
    <submittedName>
        <fullName evidence="7">Zinc finger protein</fullName>
    </submittedName>
</protein>
<dbReference type="InterPro" id="IPR011011">
    <property type="entry name" value="Znf_FYVE_PHD"/>
</dbReference>
<feature type="domain" description="SP-RING-type" evidence="6">
    <location>
        <begin position="288"/>
        <end position="369"/>
    </location>
</feature>
<dbReference type="SMART" id="SM00249">
    <property type="entry name" value="PHD"/>
    <property type="match status" value="1"/>
</dbReference>
<dbReference type="GO" id="GO:0061665">
    <property type="term" value="F:SUMO ligase activity"/>
    <property type="evidence" value="ECO:0007669"/>
    <property type="project" value="TreeGrafter"/>
</dbReference>
<keyword evidence="5" id="KW-0732">Signal</keyword>
<keyword evidence="3" id="KW-0862">Zinc</keyword>
<dbReference type="AlphaFoldDB" id="A0A200Q912"/>
<evidence type="ECO:0000256" key="3">
    <source>
        <dbReference type="ARBA" id="ARBA00022833"/>
    </source>
</evidence>
<name>A0A200Q912_MACCD</name>
<dbReference type="InParanoid" id="A0A200Q912"/>
<evidence type="ECO:0000256" key="5">
    <source>
        <dbReference type="SAM" id="SignalP"/>
    </source>
</evidence>
<dbReference type="CDD" id="cd15570">
    <property type="entry name" value="PHD_Bye1p_SIZ1_like"/>
    <property type="match status" value="1"/>
</dbReference>
<dbReference type="PANTHER" id="PTHR10782:SF102">
    <property type="entry name" value="E3 SUMO-PROTEIN LIGASE SIZ1"/>
    <property type="match status" value="1"/>
</dbReference>
<accession>A0A200Q912</accession>
<dbReference type="EMBL" id="MVGT01002668">
    <property type="protein sequence ID" value="OVA06961.1"/>
    <property type="molecule type" value="Genomic_DNA"/>
</dbReference>
<organism evidence="7 8">
    <name type="scientific">Macleaya cordata</name>
    <name type="common">Five-seeded plume-poppy</name>
    <name type="synonym">Bocconia cordata</name>
    <dbReference type="NCBI Taxonomy" id="56857"/>
    <lineage>
        <taxon>Eukaryota</taxon>
        <taxon>Viridiplantae</taxon>
        <taxon>Streptophyta</taxon>
        <taxon>Embryophyta</taxon>
        <taxon>Tracheophyta</taxon>
        <taxon>Spermatophyta</taxon>
        <taxon>Magnoliopsida</taxon>
        <taxon>Ranunculales</taxon>
        <taxon>Papaveraceae</taxon>
        <taxon>Papaveroideae</taxon>
        <taxon>Macleaya</taxon>
    </lineage>
</organism>
<evidence type="ECO:0000256" key="2">
    <source>
        <dbReference type="ARBA" id="ARBA00022771"/>
    </source>
</evidence>
<dbReference type="Gene3D" id="3.30.40.10">
    <property type="entry name" value="Zinc/RING finger domain, C3HC4 (zinc finger)"/>
    <property type="match status" value="2"/>
</dbReference>
<evidence type="ECO:0000313" key="7">
    <source>
        <dbReference type="EMBL" id="OVA06961.1"/>
    </source>
</evidence>
<dbReference type="GO" id="GO:0000785">
    <property type="term" value="C:chromatin"/>
    <property type="evidence" value="ECO:0007669"/>
    <property type="project" value="TreeGrafter"/>
</dbReference>
<dbReference type="InterPro" id="IPR001965">
    <property type="entry name" value="Znf_PHD"/>
</dbReference>
<reference evidence="7 8" key="1">
    <citation type="journal article" date="2017" name="Mol. Plant">
        <title>The Genome of Medicinal Plant Macleaya cordata Provides New Insights into Benzylisoquinoline Alkaloids Metabolism.</title>
        <authorList>
            <person name="Liu X."/>
            <person name="Liu Y."/>
            <person name="Huang P."/>
            <person name="Ma Y."/>
            <person name="Qing Z."/>
            <person name="Tang Q."/>
            <person name="Cao H."/>
            <person name="Cheng P."/>
            <person name="Zheng Y."/>
            <person name="Yuan Z."/>
            <person name="Zhou Y."/>
            <person name="Liu J."/>
            <person name="Tang Z."/>
            <person name="Zhuo Y."/>
            <person name="Zhang Y."/>
            <person name="Yu L."/>
            <person name="Huang J."/>
            <person name="Yang P."/>
            <person name="Peng Q."/>
            <person name="Zhang J."/>
            <person name="Jiang W."/>
            <person name="Zhang Z."/>
            <person name="Lin K."/>
            <person name="Ro D.K."/>
            <person name="Chen X."/>
            <person name="Xiong X."/>
            <person name="Shang Y."/>
            <person name="Huang S."/>
            <person name="Zeng J."/>
        </authorList>
    </citation>
    <scope>NUCLEOTIDE SEQUENCE [LARGE SCALE GENOMIC DNA]</scope>
    <source>
        <strain evidence="8">cv. BLH2017</strain>
        <tissue evidence="7">Root</tissue>
    </source>
</reference>
<keyword evidence="8" id="KW-1185">Reference proteome</keyword>
<evidence type="ECO:0000259" key="6">
    <source>
        <dbReference type="PROSITE" id="PS51044"/>
    </source>
</evidence>
<sequence>MVLVFLASLSQLKDVLTWLDVANEGTEQDLMDRILALLSDEQVSKVGKEALVKMIDDTYRNMQNPGATVSASEGKTDSEINDMELKEEVGSSFQLDVGVRCPCGISLRIEPMIQCEDPRCLVLQHTGCVIIPVEPTEGAPPAPSQFYCEICRINRADLFWETLGYPFWPMKLTVSSDGKNPKQNVEKTFILTNPEIEYLEKLDCDIQAWCILLNDKDTFRMMHWPKFSDLNFYGASVRTSDKSFKQLLGANGHYDGPVVLKMITEASKGEPFEDALVRFCNCVGGGTADSEVVGNSVIVNLRCPMTGFRMKIAARFKPCVHIDCFDLESFVKLNEWSSMWQCPHCFGNYCSEQIIIDPYINRIITQMQDRRDENEIVVMPDGSWWATSEPDRLVKPADMQTLPSQNLLEEKFENPKVYGTSTESSSSESDQVEVGGLGYIAQVDVTSSESSSSESDQVEVGGLDYIAQVYGTSSESSSNEGDQVEAGGLDYIAQVYGTSSESSSSEGDQVEVGGLDYIAQVYGTSTSSSSEGNQVEVGGLDYIAQVYGTSSESSSNEGDQVEAGGLDYIAQVYGTSSESSSSEGDQVEVGGLDYIAQVYGTSTSSSSEGNQVEVGGLDYIAQVYGTSSESSSNEGDQVEAGGLDYIAQVYGTSSESSSSEGDQVEVGGLDYIAQVYGTSTSSSSEGNQVEVGGLDYIAQVYGTSSESSSV</sequence>
<dbReference type="Proteomes" id="UP000195402">
    <property type="component" value="Unassembled WGS sequence"/>
</dbReference>
<feature type="chain" id="PRO_5012487704" evidence="5">
    <location>
        <begin position="18"/>
        <end position="710"/>
    </location>
</feature>